<organism evidence="2 3">
    <name type="scientific">Celerinatantimonas yamalensis</name>
    <dbReference type="NCBI Taxonomy" id="559956"/>
    <lineage>
        <taxon>Bacteria</taxon>
        <taxon>Pseudomonadati</taxon>
        <taxon>Pseudomonadota</taxon>
        <taxon>Gammaproteobacteria</taxon>
        <taxon>Celerinatantimonadaceae</taxon>
        <taxon>Celerinatantimonas</taxon>
    </lineage>
</organism>
<dbReference type="InterPro" id="IPR021457">
    <property type="entry name" value="DUF3108"/>
</dbReference>
<feature type="signal peptide" evidence="1">
    <location>
        <begin position="1"/>
        <end position="24"/>
    </location>
</feature>
<protein>
    <submittedName>
        <fullName evidence="2">DUF3108 domain-containing protein</fullName>
    </submittedName>
</protein>
<gene>
    <name evidence="2" type="ORF">ABUE30_00705</name>
</gene>
<evidence type="ECO:0000256" key="1">
    <source>
        <dbReference type="SAM" id="SignalP"/>
    </source>
</evidence>
<reference evidence="2 3" key="1">
    <citation type="journal article" date="2013" name="Int. J. Syst. Evol. Microbiol.">
        <title>Celerinatantimonas yamalensis sp. nov., a cold-adapted diazotrophic bacterium from a cold permafrost brine.</title>
        <authorList>
            <person name="Shcherbakova V."/>
            <person name="Chuvilskaya N."/>
            <person name="Rivkina E."/>
            <person name="Demidov N."/>
            <person name="Uchaeva V."/>
            <person name="Suetin S."/>
            <person name="Suzina N."/>
            <person name="Gilichinsky D."/>
        </authorList>
    </citation>
    <scope>NUCLEOTIDE SEQUENCE [LARGE SCALE GENOMIC DNA]</scope>
    <source>
        <strain evidence="2 3">C7</strain>
    </source>
</reference>
<dbReference type="EMBL" id="JBEQCT010000001">
    <property type="protein sequence ID" value="MFM2483609.1"/>
    <property type="molecule type" value="Genomic_DNA"/>
</dbReference>
<proteinExistence type="predicted"/>
<accession>A0ABW9G2K3</accession>
<feature type="chain" id="PRO_5046324487" evidence="1">
    <location>
        <begin position="25"/>
        <end position="239"/>
    </location>
</feature>
<name>A0ABW9G2K3_9GAMM</name>
<keyword evidence="1" id="KW-0732">Signal</keyword>
<evidence type="ECO:0000313" key="2">
    <source>
        <dbReference type="EMBL" id="MFM2483609.1"/>
    </source>
</evidence>
<dbReference type="Proteomes" id="UP001629953">
    <property type="component" value="Unassembled WGS sequence"/>
</dbReference>
<evidence type="ECO:0000313" key="3">
    <source>
        <dbReference type="Proteomes" id="UP001629953"/>
    </source>
</evidence>
<comment type="caution">
    <text evidence="2">The sequence shown here is derived from an EMBL/GenBank/DDBJ whole genome shotgun (WGS) entry which is preliminary data.</text>
</comment>
<dbReference type="RefSeq" id="WP_408621728.1">
    <property type="nucleotide sequence ID" value="NZ_JBEQCT010000001.1"/>
</dbReference>
<keyword evidence="3" id="KW-1185">Reference proteome</keyword>
<dbReference type="Pfam" id="PF11306">
    <property type="entry name" value="DUF3108"/>
    <property type="match status" value="1"/>
</dbReference>
<sequence>MYKTTRLWIGFSFSLGLTIPSTIAATAWQPVKPFQADYQAYFKGTAVGHGSRTLKALGNGHFQATSDAKVLGGIGVSYHELSQFSYQKNRIISEGFSREKRVFLGSSKIVGRPDGRGGLFVKSDAKRQHIRSGNWGNTLDASAFQIQFQNDVKNGRETFRYHYVDGDEIKDYQFKIDGRQTITVPAGTYQTIRLKRINQGSRETYMWLAPKLDYQLIKLQVKRHGKNWSSMALTKIQVK</sequence>